<gene>
    <name evidence="2" type="ORF">ACFPRH_32055</name>
</gene>
<organism evidence="2 3">
    <name type="scientific">Streptomyces amakusaensis</name>
    <dbReference type="NCBI Taxonomy" id="67271"/>
    <lineage>
        <taxon>Bacteria</taxon>
        <taxon>Bacillati</taxon>
        <taxon>Actinomycetota</taxon>
        <taxon>Actinomycetes</taxon>
        <taxon>Kitasatosporales</taxon>
        <taxon>Streptomycetaceae</taxon>
        <taxon>Streptomyces</taxon>
    </lineage>
</organism>
<evidence type="ECO:0000256" key="1">
    <source>
        <dbReference type="SAM" id="Phobius"/>
    </source>
</evidence>
<protein>
    <submittedName>
        <fullName evidence="2">Uncharacterized protein</fullName>
    </submittedName>
</protein>
<dbReference type="EMBL" id="JBHSKP010000033">
    <property type="protein sequence ID" value="MFC5156356.1"/>
    <property type="molecule type" value="Genomic_DNA"/>
</dbReference>
<keyword evidence="1" id="KW-1133">Transmembrane helix</keyword>
<evidence type="ECO:0000313" key="3">
    <source>
        <dbReference type="Proteomes" id="UP001596160"/>
    </source>
</evidence>
<dbReference type="Proteomes" id="UP001596160">
    <property type="component" value="Unassembled WGS sequence"/>
</dbReference>
<comment type="caution">
    <text evidence="2">The sequence shown here is derived from an EMBL/GenBank/DDBJ whole genome shotgun (WGS) entry which is preliminary data.</text>
</comment>
<name>A0ABW0AS63_9ACTN</name>
<keyword evidence="1" id="KW-0472">Membrane</keyword>
<keyword evidence="3" id="KW-1185">Reference proteome</keyword>
<keyword evidence="1" id="KW-0812">Transmembrane</keyword>
<dbReference type="RefSeq" id="WP_344485422.1">
    <property type="nucleotide sequence ID" value="NZ_BAAASB010000029.1"/>
</dbReference>
<sequence length="111" mass="12125">MRRYRYRCPVCRTTSPVCHGLNALAAEGEDHRTTQHGGHFPDGETFGEIDRRGRWYTTLPPLTAVHARLADALSDLHDEKAMGHYWWATAGAALILTAAAALALSLAALAL</sequence>
<feature type="transmembrane region" description="Helical" evidence="1">
    <location>
        <begin position="85"/>
        <end position="110"/>
    </location>
</feature>
<reference evidence="3" key="1">
    <citation type="journal article" date="2019" name="Int. J. Syst. Evol. Microbiol.">
        <title>The Global Catalogue of Microorganisms (GCM) 10K type strain sequencing project: providing services to taxonomists for standard genome sequencing and annotation.</title>
        <authorList>
            <consortium name="The Broad Institute Genomics Platform"/>
            <consortium name="The Broad Institute Genome Sequencing Center for Infectious Disease"/>
            <person name="Wu L."/>
            <person name="Ma J."/>
        </authorList>
    </citation>
    <scope>NUCLEOTIDE SEQUENCE [LARGE SCALE GENOMIC DNA]</scope>
    <source>
        <strain evidence="3">PCU 266</strain>
    </source>
</reference>
<evidence type="ECO:0000313" key="2">
    <source>
        <dbReference type="EMBL" id="MFC5156356.1"/>
    </source>
</evidence>
<accession>A0ABW0AS63</accession>
<proteinExistence type="predicted"/>